<comment type="caution">
    <text evidence="8">The sequence shown here is derived from an EMBL/GenBank/DDBJ whole genome shotgun (WGS) entry which is preliminary data.</text>
</comment>
<dbReference type="GO" id="GO:0005634">
    <property type="term" value="C:nucleus"/>
    <property type="evidence" value="ECO:0007669"/>
    <property type="project" value="UniProtKB-SubCell"/>
</dbReference>
<evidence type="ECO:0000256" key="5">
    <source>
        <dbReference type="ARBA" id="ARBA00023242"/>
    </source>
</evidence>
<dbReference type="Proteomes" id="UP001258017">
    <property type="component" value="Unassembled WGS sequence"/>
</dbReference>
<evidence type="ECO:0000256" key="6">
    <source>
        <dbReference type="PROSITE-ProRule" id="PRU00089"/>
    </source>
</evidence>
<name>A0AAD9RMJ4_9HYME</name>
<dbReference type="PRINTS" id="PR00053">
    <property type="entry name" value="FORKHEAD"/>
</dbReference>
<keyword evidence="9" id="KW-1185">Reference proteome</keyword>
<dbReference type="InterPro" id="IPR047119">
    <property type="entry name" value="FOXN2/3-like"/>
</dbReference>
<dbReference type="EMBL" id="JAIFRP010000038">
    <property type="protein sequence ID" value="KAK2581918.1"/>
    <property type="molecule type" value="Genomic_DNA"/>
</dbReference>
<dbReference type="InterPro" id="IPR030456">
    <property type="entry name" value="TF_fork_head_CS_2"/>
</dbReference>
<accession>A0AAD9RMJ4</accession>
<dbReference type="InterPro" id="IPR036388">
    <property type="entry name" value="WH-like_DNA-bd_sf"/>
</dbReference>
<feature type="domain" description="Fork-head" evidence="7">
    <location>
        <begin position="312"/>
        <end position="384"/>
    </location>
</feature>
<dbReference type="AlphaFoldDB" id="A0AAD9RMJ4"/>
<dbReference type="GO" id="GO:0003700">
    <property type="term" value="F:DNA-binding transcription factor activity"/>
    <property type="evidence" value="ECO:0007669"/>
    <property type="project" value="InterPro"/>
</dbReference>
<evidence type="ECO:0000256" key="4">
    <source>
        <dbReference type="ARBA" id="ARBA00023163"/>
    </source>
</evidence>
<dbReference type="SUPFAM" id="SSF46785">
    <property type="entry name" value="Winged helix' DNA-binding domain"/>
    <property type="match status" value="1"/>
</dbReference>
<dbReference type="PROSITE" id="PS00658">
    <property type="entry name" value="FORK_HEAD_2"/>
    <property type="match status" value="1"/>
</dbReference>
<keyword evidence="4" id="KW-0804">Transcription</keyword>
<dbReference type="CDD" id="cd00059">
    <property type="entry name" value="FH_FOX"/>
    <property type="match status" value="1"/>
</dbReference>
<keyword evidence="5 6" id="KW-0539">Nucleus</keyword>
<evidence type="ECO:0000256" key="2">
    <source>
        <dbReference type="ARBA" id="ARBA00023015"/>
    </source>
</evidence>
<dbReference type="SMART" id="SM00339">
    <property type="entry name" value="FH"/>
    <property type="match status" value="1"/>
</dbReference>
<proteinExistence type="predicted"/>
<protein>
    <recommendedName>
        <fullName evidence="7">Fork-head domain-containing protein</fullName>
    </recommendedName>
</protein>
<dbReference type="PROSITE" id="PS50039">
    <property type="entry name" value="FORK_HEAD_3"/>
    <property type="match status" value="1"/>
</dbReference>
<organism evidence="8 9">
    <name type="scientific">Odynerus spinipes</name>
    <dbReference type="NCBI Taxonomy" id="1348599"/>
    <lineage>
        <taxon>Eukaryota</taxon>
        <taxon>Metazoa</taxon>
        <taxon>Ecdysozoa</taxon>
        <taxon>Arthropoda</taxon>
        <taxon>Hexapoda</taxon>
        <taxon>Insecta</taxon>
        <taxon>Pterygota</taxon>
        <taxon>Neoptera</taxon>
        <taxon>Endopterygota</taxon>
        <taxon>Hymenoptera</taxon>
        <taxon>Apocrita</taxon>
        <taxon>Aculeata</taxon>
        <taxon>Vespoidea</taxon>
        <taxon>Vespidae</taxon>
        <taxon>Eumeninae</taxon>
        <taxon>Odynerus</taxon>
    </lineage>
</organism>
<reference evidence="8" key="1">
    <citation type="submission" date="2021-08" db="EMBL/GenBank/DDBJ databases">
        <authorList>
            <person name="Misof B."/>
            <person name="Oliver O."/>
            <person name="Podsiadlowski L."/>
            <person name="Donath A."/>
            <person name="Peters R."/>
            <person name="Mayer C."/>
            <person name="Rust J."/>
            <person name="Gunkel S."/>
            <person name="Lesny P."/>
            <person name="Martin S."/>
            <person name="Oeyen J.P."/>
            <person name="Petersen M."/>
            <person name="Panagiotis P."/>
            <person name="Wilbrandt J."/>
            <person name="Tanja T."/>
        </authorList>
    </citation>
    <scope>NUCLEOTIDE SEQUENCE</scope>
    <source>
        <strain evidence="8">GBR_01_08_01A</strain>
        <tissue evidence="8">Thorax + abdomen</tissue>
    </source>
</reference>
<dbReference type="PANTHER" id="PTHR13962">
    <property type="entry name" value="FORKHEAD BOX PROTEIN N3-LIKE PROTEIN-RELATED"/>
    <property type="match status" value="1"/>
</dbReference>
<dbReference type="InterPro" id="IPR001766">
    <property type="entry name" value="Fork_head_dom"/>
</dbReference>
<keyword evidence="2" id="KW-0805">Transcription regulation</keyword>
<dbReference type="PANTHER" id="PTHR13962:SF17">
    <property type="entry name" value="FORKHEAD BOX PROTEIN N4"/>
    <property type="match status" value="1"/>
</dbReference>
<dbReference type="Pfam" id="PF00250">
    <property type="entry name" value="Forkhead"/>
    <property type="match status" value="1"/>
</dbReference>
<dbReference type="Gene3D" id="1.10.10.10">
    <property type="entry name" value="Winged helix-like DNA-binding domain superfamily/Winged helix DNA-binding domain"/>
    <property type="match status" value="1"/>
</dbReference>
<comment type="subcellular location">
    <subcellularLocation>
        <location evidence="1 6">Nucleus</location>
    </subcellularLocation>
</comment>
<evidence type="ECO:0000313" key="8">
    <source>
        <dbReference type="EMBL" id="KAK2581918.1"/>
    </source>
</evidence>
<evidence type="ECO:0000259" key="7">
    <source>
        <dbReference type="PROSITE" id="PS50039"/>
    </source>
</evidence>
<feature type="DNA-binding region" description="Fork-head" evidence="6">
    <location>
        <begin position="312"/>
        <end position="384"/>
    </location>
</feature>
<dbReference type="InterPro" id="IPR036390">
    <property type="entry name" value="WH_DNA-bd_sf"/>
</dbReference>
<reference evidence="8" key="2">
    <citation type="journal article" date="2023" name="Commun. Biol.">
        <title>Intrasexual cuticular hydrocarbon dimorphism in a wasp sheds light on hydrocarbon biosynthesis genes in Hymenoptera.</title>
        <authorList>
            <person name="Moris V.C."/>
            <person name="Podsiadlowski L."/>
            <person name="Martin S."/>
            <person name="Oeyen J.P."/>
            <person name="Donath A."/>
            <person name="Petersen M."/>
            <person name="Wilbrandt J."/>
            <person name="Misof B."/>
            <person name="Liedtke D."/>
            <person name="Thamm M."/>
            <person name="Scheiner R."/>
            <person name="Schmitt T."/>
            <person name="Niehuis O."/>
        </authorList>
    </citation>
    <scope>NUCLEOTIDE SEQUENCE</scope>
    <source>
        <strain evidence="8">GBR_01_08_01A</strain>
    </source>
</reference>
<sequence length="577" mass="64094">MIGPSASTASVSNHEIVNAQARSSKRKIFEDLDINSFCEEVWQNGRKRYLQELETPVELIMSNQTIDDSGTLLSASSIPDTTDERSVTRLKVLVVDGTNYAWTTVSDLDAQQIENGTELASCTTVSSPFSSSSSLSSSTSLEGHSQDILYTDVQTIDETTSNYQQVIRNGFWEPINPVVTLPPPNCQLSRLKQQHSVQPIVNNGELQYQQFDDQENGNLSWLLDFKLDPFIAAADDNKYIPLADFKDHCGSKNKSTNRGHGSVIYAVESKKVFGNGQDASATFAHGTSQKSSYMISETNQDFSTASTNGPKKPPFTYTELIEHALQERGELTVSAIYQWISEHFPYYKSNDDRWKNSVRHNLSINPHFRKGSKAPHGAGHLWAIANRGDTRPHSTITADPPKYSLRSIVKDVEYNNTRRQDATNGQIRLLDEIEAATASITRQSSEEENDDIVNSTTLEHCAEQILSGIKKEVEVQYLVPMMVSNGTSHNTSQGTQQHTQTNFDCSVKESDFLNPISKEVVAEECGLISEGFLVTDMNSAALGLNMVESEIISPENLFGEELNFQFYELSPSQLQSA</sequence>
<evidence type="ECO:0000313" key="9">
    <source>
        <dbReference type="Proteomes" id="UP001258017"/>
    </source>
</evidence>
<gene>
    <name evidence="8" type="ORF">KPH14_002373</name>
</gene>
<evidence type="ECO:0000256" key="1">
    <source>
        <dbReference type="ARBA" id="ARBA00004123"/>
    </source>
</evidence>
<evidence type="ECO:0000256" key="3">
    <source>
        <dbReference type="ARBA" id="ARBA00023125"/>
    </source>
</evidence>
<dbReference type="GO" id="GO:0000987">
    <property type="term" value="F:cis-regulatory region sequence-specific DNA binding"/>
    <property type="evidence" value="ECO:0007669"/>
    <property type="project" value="TreeGrafter"/>
</dbReference>
<keyword evidence="3 6" id="KW-0238">DNA-binding</keyword>